<accession>A0A6J7CRE7</accession>
<gene>
    <name evidence="1" type="ORF">UFOPK3423_00150</name>
</gene>
<sequence>MLSVGVFSEISLTEEPDAFVIHHRVCGSCGRQELDGRYEEPWNFLRVIENVPGLNFSDPNFTVYRAHIPVIHYVVATETVGHPWPVIDCSGVPGKCWFRIYKDPADTPEEYFTRAGLTKA</sequence>
<dbReference type="AlphaFoldDB" id="A0A6J7CRE7"/>
<evidence type="ECO:0000313" key="1">
    <source>
        <dbReference type="EMBL" id="CAB4859535.1"/>
    </source>
</evidence>
<organism evidence="1">
    <name type="scientific">freshwater metagenome</name>
    <dbReference type="NCBI Taxonomy" id="449393"/>
    <lineage>
        <taxon>unclassified sequences</taxon>
        <taxon>metagenomes</taxon>
        <taxon>ecological metagenomes</taxon>
    </lineage>
</organism>
<dbReference type="EMBL" id="CAFBLQ010000009">
    <property type="protein sequence ID" value="CAB4859535.1"/>
    <property type="molecule type" value="Genomic_DNA"/>
</dbReference>
<reference evidence="1" key="1">
    <citation type="submission" date="2020-05" db="EMBL/GenBank/DDBJ databases">
        <authorList>
            <person name="Chiriac C."/>
            <person name="Salcher M."/>
            <person name="Ghai R."/>
            <person name="Kavagutti S V."/>
        </authorList>
    </citation>
    <scope>NUCLEOTIDE SEQUENCE</scope>
</reference>
<protein>
    <submittedName>
        <fullName evidence="1">Unannotated protein</fullName>
    </submittedName>
</protein>
<proteinExistence type="predicted"/>
<name>A0A6J7CRE7_9ZZZZ</name>